<evidence type="ECO:0000256" key="3">
    <source>
        <dbReference type="ARBA" id="ARBA00022692"/>
    </source>
</evidence>
<protein>
    <submittedName>
        <fullName evidence="8">Uncharacterized protein</fullName>
    </submittedName>
</protein>
<feature type="transmembrane region" description="Helical" evidence="7">
    <location>
        <begin position="429"/>
        <end position="448"/>
    </location>
</feature>
<feature type="compositionally biased region" description="Low complexity" evidence="6">
    <location>
        <begin position="885"/>
        <end position="895"/>
    </location>
</feature>
<dbReference type="GO" id="GO:0005886">
    <property type="term" value="C:plasma membrane"/>
    <property type="evidence" value="ECO:0007669"/>
    <property type="project" value="TreeGrafter"/>
</dbReference>
<feature type="region of interest" description="Disordered" evidence="6">
    <location>
        <begin position="112"/>
        <end position="185"/>
    </location>
</feature>
<feature type="transmembrane region" description="Helical" evidence="7">
    <location>
        <begin position="223"/>
        <end position="246"/>
    </location>
</feature>
<evidence type="ECO:0000256" key="4">
    <source>
        <dbReference type="ARBA" id="ARBA00022989"/>
    </source>
</evidence>
<evidence type="ECO:0000313" key="8">
    <source>
        <dbReference type="EMBL" id="KAF9532789.1"/>
    </source>
</evidence>
<evidence type="ECO:0000313" key="9">
    <source>
        <dbReference type="Proteomes" id="UP000807306"/>
    </source>
</evidence>
<feature type="transmembrane region" description="Helical" evidence="7">
    <location>
        <begin position="528"/>
        <end position="550"/>
    </location>
</feature>
<dbReference type="PANTHER" id="PTHR12385:SF88">
    <property type="entry name" value="CHOLINE TRANSPORTER-LIKE PROTEIN CTL1"/>
    <property type="match status" value="1"/>
</dbReference>
<keyword evidence="4 7" id="KW-1133">Transmembrane helix</keyword>
<dbReference type="Proteomes" id="UP000807306">
    <property type="component" value="Unassembled WGS sequence"/>
</dbReference>
<feature type="transmembrane region" description="Helical" evidence="7">
    <location>
        <begin position="496"/>
        <end position="516"/>
    </location>
</feature>
<comment type="caution">
    <text evidence="8">The sequence shown here is derived from an EMBL/GenBank/DDBJ whole genome shotgun (WGS) entry which is preliminary data.</text>
</comment>
<evidence type="ECO:0000256" key="2">
    <source>
        <dbReference type="ARBA" id="ARBA00007168"/>
    </source>
</evidence>
<sequence length="980" mass="107748">MASSFAAYASQYLNKKQNGGASTLSTEQPMFFSFTTDGDDGDGSRHHHRHTAEELDDLDDPHLRASGMGTSEIAEMYEQDEDPYLRLDEHQGPSRMTRAEQQSVPLMARSGLQASGMPESPPGWLAHLAQSPQRTPSPPSSSTSDEDSSPPADLMVAQQPQGRSNLQNQHRMQRPPTPPQTAHSLSLTESLLPNDGVSRPVDVFSLPDPRVYARSKRRKHHDAPWISVYLSLVSVCVFFSILLLFITKRPPSKEVPSVLLPYTVLLRTVPLMIILTLLSAVCAYVHVYLLRLFVKPVMVATSLFVPATLFISAVWAFVGSFMWEEGQVPTWGETVGLRLFAIIPLVLSIITARRLLHLPRQIHTTSSTLVLSTHILINNLFLLALSPAILLVMFIGSIPFVTLIFRLLLVGYASNAQKGGGVEWHVKSYANWAIAGALVVWYWSWAVARGLLRMNTASVVGSWYFADSAAPLPPPTSTHVIHAALLRSTGPSLGSIILASLILTVLRVLTLTSLFLRRLSPLLLRIPWVPLSVPIAMYIVPGIGWLTFWLEEKASRVSRYALVYAGLTGKSFWESATRGREIVGGVEGGGVILEEEDEEAQLPRQGRKNGRNGRQQGQTPNSTLKKRKFSSEPPLALLTISPLTLSFPFALLTYLFVAHTLGAPNEALGAALLAGGVTCLVGLFCVGLVKDTADTLYLCYCIDKTSGHKHREEVFIAFEYDFSSPSGPVAAGSHNVAGSRTFPRGQPSFKRKETLFDAVQEESSDEEDVRTAYARGAVPSSSKPRSTEQATPAAATRKPLEPYVHPEDEVEVPDEDLDPFRRSIVDDEEAQVSPRRVSHQLPPTVQRPSFAGVTRATQDRQRMLSSTQELNMKSQFLMNMRGYGEESQVSASQSQSRREEEYSDEEDDEPEEEGRASMMAGGSAVSGGTRMSGSGDGRRSYDKSQLGLSRSYGQQQQHHSQHQGQEEADEMLGPGSDFFS</sequence>
<organism evidence="8 9">
    <name type="scientific">Crepidotus variabilis</name>
    <dbReference type="NCBI Taxonomy" id="179855"/>
    <lineage>
        <taxon>Eukaryota</taxon>
        <taxon>Fungi</taxon>
        <taxon>Dikarya</taxon>
        <taxon>Basidiomycota</taxon>
        <taxon>Agaricomycotina</taxon>
        <taxon>Agaricomycetes</taxon>
        <taxon>Agaricomycetidae</taxon>
        <taxon>Agaricales</taxon>
        <taxon>Agaricineae</taxon>
        <taxon>Crepidotaceae</taxon>
        <taxon>Crepidotus</taxon>
    </lineage>
</organism>
<accession>A0A9P6JUF1</accession>
<evidence type="ECO:0000256" key="5">
    <source>
        <dbReference type="ARBA" id="ARBA00023136"/>
    </source>
</evidence>
<reference evidence="8" key="1">
    <citation type="submission" date="2020-11" db="EMBL/GenBank/DDBJ databases">
        <authorList>
            <consortium name="DOE Joint Genome Institute"/>
            <person name="Ahrendt S."/>
            <person name="Riley R."/>
            <person name="Andreopoulos W."/>
            <person name="Labutti K."/>
            <person name="Pangilinan J."/>
            <person name="Ruiz-Duenas F.J."/>
            <person name="Barrasa J.M."/>
            <person name="Sanchez-Garcia M."/>
            <person name="Camarero S."/>
            <person name="Miyauchi S."/>
            <person name="Serrano A."/>
            <person name="Linde D."/>
            <person name="Babiker R."/>
            <person name="Drula E."/>
            <person name="Ayuso-Fernandez I."/>
            <person name="Pacheco R."/>
            <person name="Padilla G."/>
            <person name="Ferreira P."/>
            <person name="Barriuso J."/>
            <person name="Kellner H."/>
            <person name="Castanera R."/>
            <person name="Alfaro M."/>
            <person name="Ramirez L."/>
            <person name="Pisabarro A.G."/>
            <person name="Kuo A."/>
            <person name="Tritt A."/>
            <person name="Lipzen A."/>
            <person name="He G."/>
            <person name="Yan M."/>
            <person name="Ng V."/>
            <person name="Cullen D."/>
            <person name="Martin F."/>
            <person name="Rosso M.-N."/>
            <person name="Henrissat B."/>
            <person name="Hibbett D."/>
            <person name="Martinez A.T."/>
            <person name="Grigoriev I.V."/>
        </authorList>
    </citation>
    <scope>NUCLEOTIDE SEQUENCE</scope>
    <source>
        <strain evidence="8">CBS 506.95</strain>
    </source>
</reference>
<feature type="transmembrane region" description="Helical" evidence="7">
    <location>
        <begin position="335"/>
        <end position="356"/>
    </location>
</feature>
<evidence type="ECO:0000256" key="6">
    <source>
        <dbReference type="SAM" id="MobiDB-lite"/>
    </source>
</evidence>
<feature type="transmembrane region" description="Helical" evidence="7">
    <location>
        <begin position="376"/>
        <end position="409"/>
    </location>
</feature>
<dbReference type="Pfam" id="PF04515">
    <property type="entry name" value="Choline_transpo"/>
    <property type="match status" value="1"/>
</dbReference>
<keyword evidence="3 7" id="KW-0812">Transmembrane</keyword>
<keyword evidence="5 7" id="KW-0472">Membrane</keyword>
<feature type="region of interest" description="Disordered" evidence="6">
    <location>
        <begin position="598"/>
        <end position="628"/>
    </location>
</feature>
<dbReference type="AlphaFoldDB" id="A0A9P6JUF1"/>
<feature type="transmembrane region" description="Helical" evidence="7">
    <location>
        <begin position="266"/>
        <end position="290"/>
    </location>
</feature>
<feature type="compositionally biased region" description="Polar residues" evidence="6">
    <location>
        <begin position="158"/>
        <end position="170"/>
    </location>
</feature>
<dbReference type="InterPro" id="IPR007603">
    <property type="entry name" value="Choline_transptr-like"/>
</dbReference>
<feature type="transmembrane region" description="Helical" evidence="7">
    <location>
        <begin position="668"/>
        <end position="689"/>
    </location>
</feature>
<keyword evidence="9" id="KW-1185">Reference proteome</keyword>
<comment type="similarity">
    <text evidence="2">Belongs to the CTL (choline transporter-like) family.</text>
</comment>
<feature type="compositionally biased region" description="Polar residues" evidence="6">
    <location>
        <begin position="863"/>
        <end position="877"/>
    </location>
</feature>
<dbReference type="PANTHER" id="PTHR12385">
    <property type="entry name" value="CHOLINE TRANSPORTER-LIKE (SLC FAMILY 44)"/>
    <property type="match status" value="1"/>
</dbReference>
<feature type="compositionally biased region" description="Acidic residues" evidence="6">
    <location>
        <begin position="808"/>
        <end position="817"/>
    </location>
</feature>
<dbReference type="EMBL" id="MU157830">
    <property type="protein sequence ID" value="KAF9532789.1"/>
    <property type="molecule type" value="Genomic_DNA"/>
</dbReference>
<feature type="transmembrane region" description="Helical" evidence="7">
    <location>
        <begin position="635"/>
        <end position="656"/>
    </location>
</feature>
<evidence type="ECO:0000256" key="7">
    <source>
        <dbReference type="SAM" id="Phobius"/>
    </source>
</evidence>
<feature type="compositionally biased region" description="Basic and acidic residues" evidence="6">
    <location>
        <begin position="798"/>
        <end position="807"/>
    </location>
</feature>
<feature type="compositionally biased region" description="Acidic residues" evidence="6">
    <location>
        <begin position="759"/>
        <end position="768"/>
    </location>
</feature>
<gene>
    <name evidence="8" type="ORF">CPB83DRAFT_582255</name>
</gene>
<feature type="compositionally biased region" description="Acidic residues" evidence="6">
    <location>
        <begin position="901"/>
        <end position="912"/>
    </location>
</feature>
<dbReference type="GO" id="GO:0022857">
    <property type="term" value="F:transmembrane transporter activity"/>
    <property type="evidence" value="ECO:0007669"/>
    <property type="project" value="InterPro"/>
</dbReference>
<comment type="subcellular location">
    <subcellularLocation>
        <location evidence="1">Membrane</location>
        <topology evidence="1">Multi-pass membrane protein</topology>
    </subcellularLocation>
</comment>
<dbReference type="OrthoDB" id="420519at2759"/>
<feature type="compositionally biased region" description="Low complexity" evidence="6">
    <location>
        <begin position="916"/>
        <end position="928"/>
    </location>
</feature>
<feature type="compositionally biased region" description="Polar residues" evidence="6">
    <location>
        <begin position="779"/>
        <end position="790"/>
    </location>
</feature>
<feature type="transmembrane region" description="Helical" evidence="7">
    <location>
        <begin position="297"/>
        <end position="323"/>
    </location>
</feature>
<feature type="region of interest" description="Disordered" evidence="6">
    <location>
        <begin position="758"/>
        <end position="980"/>
    </location>
</feature>
<evidence type="ECO:0000256" key="1">
    <source>
        <dbReference type="ARBA" id="ARBA00004141"/>
    </source>
</evidence>
<proteinExistence type="inferred from homology"/>
<name>A0A9P6JUF1_9AGAR</name>
<feature type="region of interest" description="Disordered" evidence="6">
    <location>
        <begin position="32"/>
        <end position="66"/>
    </location>
</feature>